<dbReference type="EMBL" id="CM042028">
    <property type="protein sequence ID" value="KAI3799724.1"/>
    <property type="molecule type" value="Genomic_DNA"/>
</dbReference>
<organism evidence="1 2">
    <name type="scientific">Smallanthus sonchifolius</name>
    <dbReference type="NCBI Taxonomy" id="185202"/>
    <lineage>
        <taxon>Eukaryota</taxon>
        <taxon>Viridiplantae</taxon>
        <taxon>Streptophyta</taxon>
        <taxon>Embryophyta</taxon>
        <taxon>Tracheophyta</taxon>
        <taxon>Spermatophyta</taxon>
        <taxon>Magnoliopsida</taxon>
        <taxon>eudicotyledons</taxon>
        <taxon>Gunneridae</taxon>
        <taxon>Pentapetalae</taxon>
        <taxon>asterids</taxon>
        <taxon>campanulids</taxon>
        <taxon>Asterales</taxon>
        <taxon>Asteraceae</taxon>
        <taxon>Asteroideae</taxon>
        <taxon>Heliantheae alliance</taxon>
        <taxon>Millerieae</taxon>
        <taxon>Smallanthus</taxon>
    </lineage>
</organism>
<sequence length="165" mass="16224">MDSDPNICNHNPLIQNELNVARRKVYRPIRAASCSAVKSGWISFCHVSNPIKPTPAKTPITIPAFCPPLSPEDRPPLSFGTTLPPPPPPPPLGGGSCGGDGTGTSVGAGAADEPGAVPEDGVGAGAADEPGAVPGDGVGAGAADEPGAVPGDGAGPGVIAWSVLR</sequence>
<evidence type="ECO:0000313" key="2">
    <source>
        <dbReference type="Proteomes" id="UP001056120"/>
    </source>
</evidence>
<comment type="caution">
    <text evidence="1">The sequence shown here is derived from an EMBL/GenBank/DDBJ whole genome shotgun (WGS) entry which is preliminary data.</text>
</comment>
<proteinExistence type="predicted"/>
<keyword evidence="2" id="KW-1185">Reference proteome</keyword>
<reference evidence="2" key="1">
    <citation type="journal article" date="2022" name="Mol. Ecol. Resour.">
        <title>The genomes of chicory, endive, great burdock and yacon provide insights into Asteraceae palaeo-polyploidization history and plant inulin production.</title>
        <authorList>
            <person name="Fan W."/>
            <person name="Wang S."/>
            <person name="Wang H."/>
            <person name="Wang A."/>
            <person name="Jiang F."/>
            <person name="Liu H."/>
            <person name="Zhao H."/>
            <person name="Xu D."/>
            <person name="Zhang Y."/>
        </authorList>
    </citation>
    <scope>NUCLEOTIDE SEQUENCE [LARGE SCALE GENOMIC DNA]</scope>
    <source>
        <strain evidence="2">cv. Yunnan</strain>
    </source>
</reference>
<evidence type="ECO:0000313" key="1">
    <source>
        <dbReference type="EMBL" id="KAI3799724.1"/>
    </source>
</evidence>
<gene>
    <name evidence="1" type="ORF">L1987_35023</name>
</gene>
<dbReference type="Proteomes" id="UP001056120">
    <property type="component" value="Linkage Group LG11"/>
</dbReference>
<accession>A0ACB9HVA9</accession>
<protein>
    <submittedName>
        <fullName evidence="1">Uncharacterized protein</fullName>
    </submittedName>
</protein>
<reference evidence="1 2" key="2">
    <citation type="journal article" date="2022" name="Mol. Ecol. Resour.">
        <title>The genomes of chicory, endive, great burdock and yacon provide insights into Asteraceae paleo-polyploidization history and plant inulin production.</title>
        <authorList>
            <person name="Fan W."/>
            <person name="Wang S."/>
            <person name="Wang H."/>
            <person name="Wang A."/>
            <person name="Jiang F."/>
            <person name="Liu H."/>
            <person name="Zhao H."/>
            <person name="Xu D."/>
            <person name="Zhang Y."/>
        </authorList>
    </citation>
    <scope>NUCLEOTIDE SEQUENCE [LARGE SCALE GENOMIC DNA]</scope>
    <source>
        <strain evidence="2">cv. Yunnan</strain>
        <tissue evidence="1">Leaves</tissue>
    </source>
</reference>
<name>A0ACB9HVA9_9ASTR</name>